<feature type="transmembrane region" description="Helical" evidence="11">
    <location>
        <begin position="113"/>
        <end position="133"/>
    </location>
</feature>
<dbReference type="GO" id="GO:0046983">
    <property type="term" value="F:protein dimerization activity"/>
    <property type="evidence" value="ECO:0007669"/>
    <property type="project" value="InterPro"/>
</dbReference>
<evidence type="ECO:0000256" key="7">
    <source>
        <dbReference type="ARBA" id="ARBA00022840"/>
    </source>
</evidence>
<keyword evidence="11" id="KW-0472">Membrane</keyword>
<dbReference type="Pfam" id="PF23539">
    <property type="entry name" value="DUF7134"/>
    <property type="match status" value="1"/>
</dbReference>
<dbReference type="InterPro" id="IPR055558">
    <property type="entry name" value="DUF7134"/>
</dbReference>
<protein>
    <recommendedName>
        <fullName evidence="2">histidine kinase</fullName>
        <ecNumber evidence="2">2.7.13.3</ecNumber>
    </recommendedName>
</protein>
<dbReference type="GO" id="GO:0000155">
    <property type="term" value="F:phosphorelay sensor kinase activity"/>
    <property type="evidence" value="ECO:0007669"/>
    <property type="project" value="InterPro"/>
</dbReference>
<dbReference type="Proteomes" id="UP000625033">
    <property type="component" value="Unassembled WGS sequence"/>
</dbReference>
<dbReference type="Gene3D" id="3.30.565.10">
    <property type="entry name" value="Histidine kinase-like ATPase, C-terminal domain"/>
    <property type="match status" value="1"/>
</dbReference>
<dbReference type="InterPro" id="IPR050482">
    <property type="entry name" value="Sensor_HK_TwoCompSys"/>
</dbReference>
<accession>A0A931D7T2</accession>
<dbReference type="EC" id="2.7.13.3" evidence="2"/>
<feature type="transmembrane region" description="Helical" evidence="11">
    <location>
        <begin position="75"/>
        <end position="101"/>
    </location>
</feature>
<evidence type="ECO:0000256" key="2">
    <source>
        <dbReference type="ARBA" id="ARBA00012438"/>
    </source>
</evidence>
<proteinExistence type="predicted"/>
<keyword evidence="5" id="KW-0547">Nucleotide-binding</keyword>
<dbReference type="RefSeq" id="WP_196834995.1">
    <property type="nucleotide sequence ID" value="NZ_JADOTZ010000001.1"/>
</dbReference>
<evidence type="ECO:0000256" key="10">
    <source>
        <dbReference type="SAM" id="MobiDB-lite"/>
    </source>
</evidence>
<evidence type="ECO:0000256" key="4">
    <source>
        <dbReference type="ARBA" id="ARBA00022679"/>
    </source>
</evidence>
<evidence type="ECO:0000256" key="6">
    <source>
        <dbReference type="ARBA" id="ARBA00022777"/>
    </source>
</evidence>
<comment type="catalytic activity">
    <reaction evidence="1">
        <text>ATP + protein L-histidine = ADP + protein N-phospho-L-histidine.</text>
        <dbReference type="EC" id="2.7.13.3"/>
    </reaction>
</comment>
<keyword evidence="4" id="KW-0808">Transferase</keyword>
<keyword evidence="6 13" id="KW-0418">Kinase</keyword>
<evidence type="ECO:0000256" key="1">
    <source>
        <dbReference type="ARBA" id="ARBA00000085"/>
    </source>
</evidence>
<evidence type="ECO:0000256" key="9">
    <source>
        <dbReference type="SAM" id="Coils"/>
    </source>
</evidence>
<keyword evidence="9" id="KW-0175">Coiled coil</keyword>
<dbReference type="Pfam" id="PF07730">
    <property type="entry name" value="HisKA_3"/>
    <property type="match status" value="1"/>
</dbReference>
<dbReference type="PANTHER" id="PTHR24421:SF10">
    <property type="entry name" value="NITRATE_NITRITE SENSOR PROTEIN NARQ"/>
    <property type="match status" value="1"/>
</dbReference>
<evidence type="ECO:0000313" key="14">
    <source>
        <dbReference type="Proteomes" id="UP000625033"/>
    </source>
</evidence>
<keyword evidence="8" id="KW-0902">Two-component regulatory system</keyword>
<evidence type="ECO:0000259" key="12">
    <source>
        <dbReference type="SMART" id="SM00387"/>
    </source>
</evidence>
<comment type="caution">
    <text evidence="13">The sequence shown here is derived from an EMBL/GenBank/DDBJ whole genome shotgun (WGS) entry which is preliminary data.</text>
</comment>
<evidence type="ECO:0000256" key="11">
    <source>
        <dbReference type="SAM" id="Phobius"/>
    </source>
</evidence>
<dbReference type="SMART" id="SM00387">
    <property type="entry name" value="HATPase_c"/>
    <property type="match status" value="1"/>
</dbReference>
<feature type="transmembrane region" description="Helical" evidence="11">
    <location>
        <begin position="46"/>
        <end position="63"/>
    </location>
</feature>
<evidence type="ECO:0000256" key="8">
    <source>
        <dbReference type="ARBA" id="ARBA00023012"/>
    </source>
</evidence>
<dbReference type="GO" id="GO:0016020">
    <property type="term" value="C:membrane"/>
    <property type="evidence" value="ECO:0007669"/>
    <property type="project" value="InterPro"/>
</dbReference>
<feature type="compositionally biased region" description="Polar residues" evidence="10">
    <location>
        <begin position="344"/>
        <end position="353"/>
    </location>
</feature>
<sequence>MAWHRSADEWLRSHPAHVDAAVAGALWLVCAPLSLLFVAPWTDGTGLVLAFAISSLEILPLAWRRTRVTVSAGVIVLACLLHLALLPTYLPSVITVPLVVFTLAKYGRRWESAAGLALSLLGAVLSTIAFGAVQGSFSTTYLVFNALVIMLGMLVAWTWGDLSRTRRLALQTLQERAARLEREHAAERAAAAADERARIAREMHDVVAHSLSVMIAQADGGRYAAATSPDSARRALETIASTGRDSLAEMRRLLGVLRDDDATTYRPQPGLDDLDGLLDTIRSTGQAAELHVVGSAAGVLPQGAPLVAYRAVQEALTNVLKHAGPAADARVEVRYGHDGLSVNITDNGRGTSSRSEHPAGSGHGLEGMAERANLYDGTLTAGPLPRGGFAVRLFIPYSEEA</sequence>
<dbReference type="EMBL" id="JADOTZ010000001">
    <property type="protein sequence ID" value="MBG6083578.1"/>
    <property type="molecule type" value="Genomic_DNA"/>
</dbReference>
<feature type="coiled-coil region" evidence="9">
    <location>
        <begin position="163"/>
        <end position="190"/>
    </location>
</feature>
<feature type="transmembrane region" description="Helical" evidence="11">
    <location>
        <begin position="139"/>
        <end position="159"/>
    </location>
</feature>
<dbReference type="CDD" id="cd16917">
    <property type="entry name" value="HATPase_UhpB-NarQ-NarX-like"/>
    <property type="match status" value="1"/>
</dbReference>
<feature type="domain" description="Histidine kinase/HSP90-like ATPase" evidence="12">
    <location>
        <begin position="303"/>
        <end position="399"/>
    </location>
</feature>
<dbReference type="InterPro" id="IPR011712">
    <property type="entry name" value="Sig_transdc_His_kin_sub3_dim/P"/>
</dbReference>
<dbReference type="SUPFAM" id="SSF55874">
    <property type="entry name" value="ATPase domain of HSP90 chaperone/DNA topoisomerase II/histidine kinase"/>
    <property type="match status" value="1"/>
</dbReference>
<evidence type="ECO:0000313" key="13">
    <source>
        <dbReference type="EMBL" id="MBG6083578.1"/>
    </source>
</evidence>
<dbReference type="Gene3D" id="1.20.5.1930">
    <property type="match status" value="1"/>
</dbReference>
<evidence type="ECO:0000256" key="3">
    <source>
        <dbReference type="ARBA" id="ARBA00022553"/>
    </source>
</evidence>
<keyword evidence="11" id="KW-1133">Transmembrane helix</keyword>
<dbReference type="PANTHER" id="PTHR24421">
    <property type="entry name" value="NITRATE/NITRITE SENSOR PROTEIN NARX-RELATED"/>
    <property type="match status" value="1"/>
</dbReference>
<feature type="region of interest" description="Disordered" evidence="10">
    <location>
        <begin position="344"/>
        <end position="366"/>
    </location>
</feature>
<name>A0A931D7T2_9MICC</name>
<dbReference type="InterPro" id="IPR003594">
    <property type="entry name" value="HATPase_dom"/>
</dbReference>
<evidence type="ECO:0000256" key="5">
    <source>
        <dbReference type="ARBA" id="ARBA00022741"/>
    </source>
</evidence>
<dbReference type="AlphaFoldDB" id="A0A931D7T2"/>
<keyword evidence="7" id="KW-0067">ATP-binding</keyword>
<dbReference type="Pfam" id="PF02518">
    <property type="entry name" value="HATPase_c"/>
    <property type="match status" value="1"/>
</dbReference>
<reference evidence="13" key="1">
    <citation type="submission" date="2020-11" db="EMBL/GenBank/DDBJ databases">
        <title>Sequencing the genomes of 1000 actinobacteria strains.</title>
        <authorList>
            <person name="Klenk H.-P."/>
        </authorList>
    </citation>
    <scope>NUCLEOTIDE SEQUENCE</scope>
    <source>
        <strain evidence="13">DSM 26152</strain>
    </source>
</reference>
<keyword evidence="14" id="KW-1185">Reference proteome</keyword>
<dbReference type="GO" id="GO:0005524">
    <property type="term" value="F:ATP binding"/>
    <property type="evidence" value="ECO:0007669"/>
    <property type="project" value="UniProtKB-KW"/>
</dbReference>
<keyword evidence="11" id="KW-0812">Transmembrane</keyword>
<keyword evidence="3" id="KW-0597">Phosphoprotein</keyword>
<organism evidence="13 14">
    <name type="scientific">Zhihengliuella flava</name>
    <dbReference type="NCBI Taxonomy" id="1285193"/>
    <lineage>
        <taxon>Bacteria</taxon>
        <taxon>Bacillati</taxon>
        <taxon>Actinomycetota</taxon>
        <taxon>Actinomycetes</taxon>
        <taxon>Micrococcales</taxon>
        <taxon>Micrococcaceae</taxon>
        <taxon>Zhihengliuella</taxon>
    </lineage>
</organism>
<dbReference type="InterPro" id="IPR036890">
    <property type="entry name" value="HATPase_C_sf"/>
</dbReference>
<feature type="transmembrane region" description="Helical" evidence="11">
    <location>
        <begin position="20"/>
        <end position="39"/>
    </location>
</feature>
<gene>
    <name evidence="13" type="ORF">IW252_000345</name>
</gene>